<gene>
    <name evidence="5" type="ORF">J2Z60_000927</name>
</gene>
<reference evidence="5 6" key="1">
    <citation type="submission" date="2021-03" db="EMBL/GenBank/DDBJ databases">
        <title>Genomic Encyclopedia of Type Strains, Phase IV (KMG-IV): sequencing the most valuable type-strain genomes for metagenomic binning, comparative biology and taxonomic classification.</title>
        <authorList>
            <person name="Goeker M."/>
        </authorList>
    </citation>
    <scope>NUCLEOTIDE SEQUENCE [LARGE SCALE GENOMIC DNA]</scope>
    <source>
        <strain evidence="5 6">DSM 101872</strain>
    </source>
</reference>
<dbReference type="Pfam" id="PF20866">
    <property type="entry name" value="MdcG_N"/>
    <property type="match status" value="1"/>
</dbReference>
<dbReference type="Pfam" id="PF10620">
    <property type="entry name" value="MdcG"/>
    <property type="match status" value="1"/>
</dbReference>
<dbReference type="InterPro" id="IPR017557">
    <property type="entry name" value="Holo-ACP_synthase"/>
</dbReference>
<dbReference type="RefSeq" id="WP_209686495.1">
    <property type="nucleotide sequence ID" value="NZ_JAGGLU010000004.1"/>
</dbReference>
<dbReference type="EC" id="2.7.7.66" evidence="5"/>
<evidence type="ECO:0000313" key="6">
    <source>
        <dbReference type="Proteomes" id="UP001519292"/>
    </source>
</evidence>
<keyword evidence="2 5" id="KW-0548">Nucleotidyltransferase</keyword>
<sequence>MGQVAVHDLLHVKDINKIQINGVIPEWARDMLQRSSYVIVRRGDQNQKIPVGIRGLKKSQRLAAWIDYDNFDKIFTPINAVKKFQQNNNHRFELPAFKLLKKLIPIMKNYKWGVGGSLEYELATGIHMVHQTSDVDVIMYQPNEISRQDAKNLIDKLHQISIVHADIQVVYDDIGFSLEEYAWGKNKEILVKTNAGPRLVTDPWKID</sequence>
<dbReference type="GO" id="GO:0016779">
    <property type="term" value="F:nucleotidyltransferase activity"/>
    <property type="evidence" value="ECO:0007669"/>
    <property type="project" value="UniProtKB-KW"/>
</dbReference>
<keyword evidence="6" id="KW-1185">Reference proteome</keyword>
<protein>
    <submittedName>
        <fullName evidence="5">Phosphoribosyl-dephospho-CoA transferase</fullName>
        <ecNumber evidence="5">2.7.7.66</ecNumber>
    </submittedName>
</protein>
<name>A0ABS4MDJ5_9LACO</name>
<dbReference type="EMBL" id="JAGGLU010000004">
    <property type="protein sequence ID" value="MBP2057755.1"/>
    <property type="molecule type" value="Genomic_DNA"/>
</dbReference>
<dbReference type="Proteomes" id="UP001519292">
    <property type="component" value="Unassembled WGS sequence"/>
</dbReference>
<keyword evidence="1 5" id="KW-0808">Transferase</keyword>
<feature type="domain" description="Phosphoribosyl-dephospho-CoA transferase MdcG C-terminal" evidence="3">
    <location>
        <begin position="92"/>
        <end position="203"/>
    </location>
</feature>
<proteinExistence type="predicted"/>
<evidence type="ECO:0000256" key="1">
    <source>
        <dbReference type="ARBA" id="ARBA00022679"/>
    </source>
</evidence>
<accession>A0ABS4MDJ5</accession>
<evidence type="ECO:0000313" key="5">
    <source>
        <dbReference type="EMBL" id="MBP2057755.1"/>
    </source>
</evidence>
<dbReference type="InterPro" id="IPR048903">
    <property type="entry name" value="MdcG_N"/>
</dbReference>
<comment type="caution">
    <text evidence="5">The sequence shown here is derived from an EMBL/GenBank/DDBJ whole genome shotgun (WGS) entry which is preliminary data.</text>
</comment>
<evidence type="ECO:0000259" key="3">
    <source>
        <dbReference type="Pfam" id="PF10620"/>
    </source>
</evidence>
<evidence type="ECO:0000256" key="2">
    <source>
        <dbReference type="ARBA" id="ARBA00022695"/>
    </source>
</evidence>
<dbReference type="NCBIfam" id="TIGR03135">
    <property type="entry name" value="malonate_mdcG"/>
    <property type="match status" value="1"/>
</dbReference>
<evidence type="ECO:0000259" key="4">
    <source>
        <dbReference type="Pfam" id="PF20866"/>
    </source>
</evidence>
<dbReference type="InterPro" id="IPR049180">
    <property type="entry name" value="MdcG_C"/>
</dbReference>
<dbReference type="NCBIfam" id="NF002332">
    <property type="entry name" value="PRK01293.1"/>
    <property type="match status" value="1"/>
</dbReference>
<organism evidence="5 6">
    <name type="scientific">Lactobacillus colini</name>
    <dbReference type="NCBI Taxonomy" id="1819254"/>
    <lineage>
        <taxon>Bacteria</taxon>
        <taxon>Bacillati</taxon>
        <taxon>Bacillota</taxon>
        <taxon>Bacilli</taxon>
        <taxon>Lactobacillales</taxon>
        <taxon>Lactobacillaceae</taxon>
        <taxon>Lactobacillus</taxon>
    </lineage>
</organism>
<feature type="domain" description="Phosphoribosyl-dephospho-CoA transferase MdcG N-terminal" evidence="4">
    <location>
        <begin position="6"/>
        <end position="77"/>
    </location>
</feature>